<keyword evidence="3" id="KW-1185">Reference proteome</keyword>
<evidence type="ECO:0000313" key="3">
    <source>
        <dbReference type="Proteomes" id="UP000289775"/>
    </source>
</evidence>
<dbReference type="AlphaFoldDB" id="A0A444W9G0"/>
<gene>
    <name evidence="2" type="ORF">NU09_2209</name>
</gene>
<feature type="domain" description="DUF7683" evidence="1">
    <location>
        <begin position="10"/>
        <end position="90"/>
    </location>
</feature>
<protein>
    <recommendedName>
        <fullName evidence="1">DUF7683 domain-containing protein</fullName>
    </recommendedName>
</protein>
<dbReference type="InterPro" id="IPR056100">
    <property type="entry name" value="DUF7683"/>
</dbReference>
<proteinExistence type="predicted"/>
<evidence type="ECO:0000313" key="2">
    <source>
        <dbReference type="EMBL" id="RYJ42423.1"/>
    </source>
</evidence>
<organism evidence="2 3">
    <name type="scientific">Flavobacterium beibuense</name>
    <dbReference type="NCBI Taxonomy" id="657326"/>
    <lineage>
        <taxon>Bacteria</taxon>
        <taxon>Pseudomonadati</taxon>
        <taxon>Bacteroidota</taxon>
        <taxon>Flavobacteriia</taxon>
        <taxon>Flavobacteriales</taxon>
        <taxon>Flavobacteriaceae</taxon>
        <taxon>Flavobacterium</taxon>
    </lineage>
</organism>
<comment type="caution">
    <text evidence="2">The sequence shown here is derived from an EMBL/GenBank/DDBJ whole genome shotgun (WGS) entry which is preliminary data.</text>
</comment>
<evidence type="ECO:0000259" key="1">
    <source>
        <dbReference type="Pfam" id="PF24731"/>
    </source>
</evidence>
<sequence>MPYMKTVLLIEYFDRETELFVGEIDISKYDLKKINSICPPLTAKDYPIYPEEGDDKYINGYDFNEKEFNELKEYIHELKNMDLSKYVYSIGTFQDK</sequence>
<accession>A0A444W9G0</accession>
<dbReference type="Proteomes" id="UP000289775">
    <property type="component" value="Unassembled WGS sequence"/>
</dbReference>
<reference evidence="2 3" key="1">
    <citation type="submission" date="2014-12" db="EMBL/GenBank/DDBJ databases">
        <title>Genome sequence of Flavobacterium beibuense RSKm HC5.</title>
        <authorList>
            <person name="Kim J.F."/>
            <person name="Song J.Y."/>
            <person name="Kwak M.-J."/>
            <person name="Lee S.-W."/>
        </authorList>
    </citation>
    <scope>NUCLEOTIDE SEQUENCE [LARGE SCALE GENOMIC DNA]</scope>
    <source>
        <strain evidence="2 3">RSKm HC5</strain>
    </source>
</reference>
<dbReference type="EMBL" id="JUIW01000007">
    <property type="protein sequence ID" value="RYJ42423.1"/>
    <property type="molecule type" value="Genomic_DNA"/>
</dbReference>
<dbReference type="Pfam" id="PF24731">
    <property type="entry name" value="DUF7683"/>
    <property type="match status" value="1"/>
</dbReference>
<name>A0A444W9G0_9FLAO</name>